<evidence type="ECO:0000313" key="1">
    <source>
        <dbReference type="EMBL" id="KAI9919047.1"/>
    </source>
</evidence>
<sequence length="140" mass="15607">MRRNSSSLISPSPSRSASSIISCSSSSVIFSPSSVATRFKFRNEILPVPSSSKSRKALRISSRESFSLILNYRCRPCQYRQSFFEPPPSSVQNPTHASQLLAPWHRLCHYRPCQKGQKLLGFPAFVPLSVQLSCCSALQL</sequence>
<gene>
    <name evidence="1" type="ORF">PsorP6_012228</name>
</gene>
<comment type="caution">
    <text evidence="1">The sequence shown here is derived from an EMBL/GenBank/DDBJ whole genome shotgun (WGS) entry which is preliminary data.</text>
</comment>
<organism evidence="1 2">
    <name type="scientific">Peronosclerospora sorghi</name>
    <dbReference type="NCBI Taxonomy" id="230839"/>
    <lineage>
        <taxon>Eukaryota</taxon>
        <taxon>Sar</taxon>
        <taxon>Stramenopiles</taxon>
        <taxon>Oomycota</taxon>
        <taxon>Peronosporomycetes</taxon>
        <taxon>Peronosporales</taxon>
        <taxon>Peronosporaceae</taxon>
        <taxon>Peronosclerospora</taxon>
    </lineage>
</organism>
<evidence type="ECO:0000313" key="2">
    <source>
        <dbReference type="Proteomes" id="UP001163321"/>
    </source>
</evidence>
<protein>
    <submittedName>
        <fullName evidence="1">Uncharacterized protein</fullName>
    </submittedName>
</protein>
<accession>A0ACC0WKY4</accession>
<dbReference type="EMBL" id="CM047591">
    <property type="protein sequence ID" value="KAI9919047.1"/>
    <property type="molecule type" value="Genomic_DNA"/>
</dbReference>
<keyword evidence="2" id="KW-1185">Reference proteome</keyword>
<dbReference type="Proteomes" id="UP001163321">
    <property type="component" value="Chromosome 12"/>
</dbReference>
<reference evidence="1 2" key="1">
    <citation type="journal article" date="2022" name="bioRxiv">
        <title>The genome of the oomycete Peronosclerospora sorghi, a cosmopolitan pathogen of maize and sorghum, is inflated with dispersed pseudogenes.</title>
        <authorList>
            <person name="Fletcher K."/>
            <person name="Martin F."/>
            <person name="Isakeit T."/>
            <person name="Cavanaugh K."/>
            <person name="Magill C."/>
            <person name="Michelmore R."/>
        </authorList>
    </citation>
    <scope>NUCLEOTIDE SEQUENCE [LARGE SCALE GENOMIC DNA]</scope>
    <source>
        <strain evidence="1">P6</strain>
    </source>
</reference>
<proteinExistence type="predicted"/>
<name>A0ACC0WKY4_9STRA</name>